<dbReference type="GeneID" id="10533825"/>
<evidence type="ECO:0008006" key="4">
    <source>
        <dbReference type="Google" id="ProtNLM"/>
    </source>
</evidence>
<dbReference type="InParanoid" id="E3K728"/>
<dbReference type="VEuPathDB" id="FungiDB:PGTG_05196"/>
<feature type="signal peptide" evidence="1">
    <location>
        <begin position="1"/>
        <end position="22"/>
    </location>
</feature>
<reference evidence="3" key="2">
    <citation type="journal article" date="2011" name="Proc. Natl. Acad. Sci. U.S.A.">
        <title>Obligate biotrophy features unraveled by the genomic analysis of rust fungi.</title>
        <authorList>
            <person name="Duplessis S."/>
            <person name="Cuomo C.A."/>
            <person name="Lin Y.-C."/>
            <person name="Aerts A."/>
            <person name="Tisserant E."/>
            <person name="Veneault-Fourrey C."/>
            <person name="Joly D.L."/>
            <person name="Hacquard S."/>
            <person name="Amselem J."/>
            <person name="Cantarel B.L."/>
            <person name="Chiu R."/>
            <person name="Coutinho P.M."/>
            <person name="Feau N."/>
            <person name="Field M."/>
            <person name="Frey P."/>
            <person name="Gelhaye E."/>
            <person name="Goldberg J."/>
            <person name="Grabherr M.G."/>
            <person name="Kodira C.D."/>
            <person name="Kohler A."/>
            <person name="Kuees U."/>
            <person name="Lindquist E.A."/>
            <person name="Lucas S.M."/>
            <person name="Mago R."/>
            <person name="Mauceli E."/>
            <person name="Morin E."/>
            <person name="Murat C."/>
            <person name="Pangilinan J.L."/>
            <person name="Park R."/>
            <person name="Pearson M."/>
            <person name="Quesneville H."/>
            <person name="Rouhier N."/>
            <person name="Sakthikumar S."/>
            <person name="Salamov A.A."/>
            <person name="Schmutz J."/>
            <person name="Selles B."/>
            <person name="Shapiro H."/>
            <person name="Tanguay P."/>
            <person name="Tuskan G.A."/>
            <person name="Henrissat B."/>
            <person name="Van de Peer Y."/>
            <person name="Rouze P."/>
            <person name="Ellis J.G."/>
            <person name="Dodds P.N."/>
            <person name="Schein J.E."/>
            <person name="Zhong S."/>
            <person name="Hamelin R.C."/>
            <person name="Grigoriev I.V."/>
            <person name="Szabo L.J."/>
            <person name="Martin F."/>
        </authorList>
    </citation>
    <scope>NUCLEOTIDE SEQUENCE [LARGE SCALE GENOMIC DNA]</scope>
    <source>
        <strain evidence="3">CRL 75-36-700-3 / race SCCL</strain>
    </source>
</reference>
<organism evidence="2 3">
    <name type="scientific">Puccinia graminis f. sp. tritici (strain CRL 75-36-700-3 / race SCCL)</name>
    <name type="common">Black stem rust fungus</name>
    <dbReference type="NCBI Taxonomy" id="418459"/>
    <lineage>
        <taxon>Eukaryota</taxon>
        <taxon>Fungi</taxon>
        <taxon>Dikarya</taxon>
        <taxon>Basidiomycota</taxon>
        <taxon>Pucciniomycotina</taxon>
        <taxon>Pucciniomycetes</taxon>
        <taxon>Pucciniales</taxon>
        <taxon>Pucciniaceae</taxon>
        <taxon>Puccinia</taxon>
    </lineage>
</organism>
<dbReference type="Proteomes" id="UP000008783">
    <property type="component" value="Unassembled WGS sequence"/>
</dbReference>
<feature type="chain" id="PRO_5003173583" description="Ecp2 effector protein domain-containing protein" evidence="1">
    <location>
        <begin position="23"/>
        <end position="240"/>
    </location>
</feature>
<keyword evidence="3" id="KW-1185">Reference proteome</keyword>
<accession>E3K728</accession>
<keyword evidence="1" id="KW-0732">Signal</keyword>
<reference key="1">
    <citation type="submission" date="2007-01" db="EMBL/GenBank/DDBJ databases">
        <title>The Genome Sequence of Puccinia graminis f. sp. tritici Strain CRL 75-36-700-3.</title>
        <authorList>
            <consortium name="The Broad Institute Genome Sequencing Platform"/>
            <person name="Birren B."/>
            <person name="Lander E."/>
            <person name="Galagan J."/>
            <person name="Nusbaum C."/>
            <person name="Devon K."/>
            <person name="Cuomo C."/>
            <person name="Jaffe D."/>
            <person name="Butler J."/>
            <person name="Alvarez P."/>
            <person name="Gnerre S."/>
            <person name="Grabherr M."/>
            <person name="Mauceli E."/>
            <person name="Brockman W."/>
            <person name="Young S."/>
            <person name="LaButti K."/>
            <person name="Sykes S."/>
            <person name="DeCaprio D."/>
            <person name="Crawford M."/>
            <person name="Koehrsen M."/>
            <person name="Engels R."/>
            <person name="Montgomery P."/>
            <person name="Pearson M."/>
            <person name="Howarth C."/>
            <person name="Larson L."/>
            <person name="White J."/>
            <person name="Zeng Q."/>
            <person name="Kodira C."/>
            <person name="Yandava C."/>
            <person name="Alvarado L."/>
            <person name="O'Leary S."/>
            <person name="Szabo L."/>
            <person name="Dean R."/>
            <person name="Schein J."/>
        </authorList>
    </citation>
    <scope>NUCLEOTIDE SEQUENCE</scope>
    <source>
        <strain>CRL 75-36-700-3</strain>
    </source>
</reference>
<dbReference type="AlphaFoldDB" id="E3K728"/>
<dbReference type="EMBL" id="DS178274">
    <property type="protein sequence ID" value="EFP79971.2"/>
    <property type="molecule type" value="Genomic_DNA"/>
</dbReference>
<evidence type="ECO:0000313" key="3">
    <source>
        <dbReference type="Proteomes" id="UP000008783"/>
    </source>
</evidence>
<protein>
    <recommendedName>
        <fullName evidence="4">Ecp2 effector protein domain-containing protein</fullName>
    </recommendedName>
</protein>
<sequence length="240" mass="26164">MLSYQLVLIAVISLLLTSTVNAICAPWPANENHCNGAIDKIIFQDGKLPMIETEVAAVSDTCSLIVINSHQQVVTKDLIKSGLSELFKQCHGKGGLVEVPSNRKVKVAVKARAPAGTQWEAWNANAELNKPYCYLPKGDPEVKLKDDCIKAYNQIPTDAQGRLTDKSDHPLTLTVMVVVFGSCSLAFTSTDGSVFQLNKKDSTQIITRMIQECDRKHGSVNLKGTQGPNGRVLVHTYATK</sequence>
<proteinExistence type="predicted"/>
<name>E3K728_PUCGT</name>
<evidence type="ECO:0000256" key="1">
    <source>
        <dbReference type="SAM" id="SignalP"/>
    </source>
</evidence>
<evidence type="ECO:0000313" key="2">
    <source>
        <dbReference type="EMBL" id="EFP79971.2"/>
    </source>
</evidence>
<gene>
    <name evidence="2" type="ORF">PGTG_05196</name>
</gene>
<dbReference type="KEGG" id="pgr:PGTG_05196"/>
<dbReference type="OrthoDB" id="2498688at2759"/>
<dbReference type="HOGENOM" id="CLU_095050_0_0_1"/>
<dbReference type="RefSeq" id="XP_003324390.2">
    <property type="nucleotide sequence ID" value="XM_003324342.2"/>
</dbReference>